<dbReference type="EMBL" id="JAJFAZ020000001">
    <property type="protein sequence ID" value="KAI5351085.1"/>
    <property type="molecule type" value="Genomic_DNA"/>
</dbReference>
<comment type="caution">
    <text evidence="2">The sequence shown here is derived from an EMBL/GenBank/DDBJ whole genome shotgun (WGS) entry which is preliminary data.</text>
</comment>
<protein>
    <submittedName>
        <fullName evidence="2">Uncharacterized protein</fullName>
    </submittedName>
</protein>
<reference evidence="2 3" key="1">
    <citation type="journal article" date="2022" name="G3 (Bethesda)">
        <title>Whole-genome sequence and methylome profiling of the almond [Prunus dulcis (Mill.) D.A. Webb] cultivar 'Nonpareil'.</title>
        <authorList>
            <person name="D'Amico-Willman K.M."/>
            <person name="Ouma W.Z."/>
            <person name="Meulia T."/>
            <person name="Sideli G.M."/>
            <person name="Gradziel T.M."/>
            <person name="Fresnedo-Ramirez J."/>
        </authorList>
    </citation>
    <scope>NUCLEOTIDE SEQUENCE [LARGE SCALE GENOMIC DNA]</scope>
    <source>
        <strain evidence="2">Clone GOH B32 T37-40</strain>
    </source>
</reference>
<evidence type="ECO:0000313" key="2">
    <source>
        <dbReference type="EMBL" id="KAI5351085.1"/>
    </source>
</evidence>
<organism evidence="2 3">
    <name type="scientific">Prunus dulcis</name>
    <name type="common">Almond</name>
    <name type="synonym">Amygdalus dulcis</name>
    <dbReference type="NCBI Taxonomy" id="3755"/>
    <lineage>
        <taxon>Eukaryota</taxon>
        <taxon>Viridiplantae</taxon>
        <taxon>Streptophyta</taxon>
        <taxon>Embryophyta</taxon>
        <taxon>Tracheophyta</taxon>
        <taxon>Spermatophyta</taxon>
        <taxon>Magnoliopsida</taxon>
        <taxon>eudicotyledons</taxon>
        <taxon>Gunneridae</taxon>
        <taxon>Pentapetalae</taxon>
        <taxon>rosids</taxon>
        <taxon>fabids</taxon>
        <taxon>Rosales</taxon>
        <taxon>Rosaceae</taxon>
        <taxon>Amygdaloideae</taxon>
        <taxon>Amygdaleae</taxon>
        <taxon>Prunus</taxon>
    </lineage>
</organism>
<feature type="compositionally biased region" description="Low complexity" evidence="1">
    <location>
        <begin position="52"/>
        <end position="68"/>
    </location>
</feature>
<dbReference type="Proteomes" id="UP001054821">
    <property type="component" value="Chromosome 1"/>
</dbReference>
<name>A0AAD4ZN06_PRUDU</name>
<feature type="region of interest" description="Disordered" evidence="1">
    <location>
        <begin position="22"/>
        <end position="76"/>
    </location>
</feature>
<accession>A0AAD4ZN06</accession>
<proteinExistence type="predicted"/>
<sequence length="202" mass="21932">MVSMEEYEVDTEVDEINLRSSRSIPFAGKAQQNGEVVSSKAEKKSKAKKIKASTSEKTTAGDVSPSSSKAKDPKPDTGRLWLHAYGVVSSTLHQCIKYLVNGEVKSVSVDMDLFRGEKVSYSDAKFYGPPGISFTQPSKVDKEKGVTVKAGKSQKVEVSKPSKVIRVKLTPRGASSSKVEEVLTAKGPKPKINIKISNKIAW</sequence>
<dbReference type="AlphaFoldDB" id="A0AAD4ZN06"/>
<evidence type="ECO:0000313" key="3">
    <source>
        <dbReference type="Proteomes" id="UP001054821"/>
    </source>
</evidence>
<evidence type="ECO:0000256" key="1">
    <source>
        <dbReference type="SAM" id="MobiDB-lite"/>
    </source>
</evidence>
<gene>
    <name evidence="2" type="ORF">L3X38_003976</name>
</gene>
<keyword evidence="3" id="KW-1185">Reference proteome</keyword>